<feature type="domain" description="Initiator Rep protein WH1" evidence="2">
    <location>
        <begin position="7"/>
        <end position="159"/>
    </location>
</feature>
<protein>
    <submittedName>
        <fullName evidence="3">RepB family plasmid replication initiator protein</fullName>
    </submittedName>
</protein>
<dbReference type="InterPro" id="IPR000525">
    <property type="entry name" value="Initiator_Rep_WH1"/>
</dbReference>
<comment type="caution">
    <text evidence="3">The sequence shown here is derived from an EMBL/GenBank/DDBJ whole genome shotgun (WGS) entry which is preliminary data.</text>
</comment>
<dbReference type="SUPFAM" id="SSF46785">
    <property type="entry name" value="Winged helix' DNA-binding domain"/>
    <property type="match status" value="1"/>
</dbReference>
<name>A0A7C6EEB9_DESAE</name>
<dbReference type="AlphaFoldDB" id="A0A7C6EEB9"/>
<dbReference type="GO" id="GO:0006270">
    <property type="term" value="P:DNA replication initiation"/>
    <property type="evidence" value="ECO:0007669"/>
    <property type="project" value="InterPro"/>
</dbReference>
<dbReference type="InterPro" id="IPR036390">
    <property type="entry name" value="WH_DNA-bd_sf"/>
</dbReference>
<gene>
    <name evidence="3" type="ORF">ENM99_06355</name>
</gene>
<proteinExistence type="inferred from homology"/>
<dbReference type="InterPro" id="IPR036388">
    <property type="entry name" value="WH-like_DNA-bd_sf"/>
</dbReference>
<dbReference type="Proteomes" id="UP000886400">
    <property type="component" value="Unassembled WGS sequence"/>
</dbReference>
<sequence>MAKKVTIHKKNEIVRGTDEYSINAKRALNAIYWALQKYDYYKHDYVSIRFATLKDTMGLQNVEDYVQRIKEAMQELRKPLELNNFYHPIQQKKFDWYSLSFLDEVGFPKEDKERVAVIKVNPFMKHLMQLDGNFTKIELIPYANKFRTKYAMKMYEYLKSFENYYYLDICDEHMRKLLNIQDIKKYQYFSTLSQLVERQMKEITSKSDLNEVTFKAIKVTKTFRFLINKKSKKNAGKAEAKATLDNLIKRI</sequence>
<evidence type="ECO:0000259" key="2">
    <source>
        <dbReference type="Pfam" id="PF01051"/>
    </source>
</evidence>
<dbReference type="GO" id="GO:0003887">
    <property type="term" value="F:DNA-directed DNA polymerase activity"/>
    <property type="evidence" value="ECO:0007669"/>
    <property type="project" value="InterPro"/>
</dbReference>
<dbReference type="EMBL" id="DRZX01000300">
    <property type="protein sequence ID" value="HHS49436.1"/>
    <property type="molecule type" value="Genomic_DNA"/>
</dbReference>
<dbReference type="Gene3D" id="1.10.10.10">
    <property type="entry name" value="Winged helix-like DNA-binding domain superfamily/Winged helix DNA-binding domain"/>
    <property type="match status" value="2"/>
</dbReference>
<comment type="similarity">
    <text evidence="1">Belongs to the initiator RepB protein family.</text>
</comment>
<dbReference type="Pfam" id="PF01051">
    <property type="entry name" value="Rep3_N"/>
    <property type="match status" value="1"/>
</dbReference>
<accession>A0A7C6EEB9</accession>
<organism evidence="3">
    <name type="scientific">Desulfurella acetivorans</name>
    <dbReference type="NCBI Taxonomy" id="33002"/>
    <lineage>
        <taxon>Bacteria</taxon>
        <taxon>Pseudomonadati</taxon>
        <taxon>Campylobacterota</taxon>
        <taxon>Desulfurellia</taxon>
        <taxon>Desulfurellales</taxon>
        <taxon>Desulfurellaceae</taxon>
        <taxon>Desulfurella</taxon>
    </lineage>
</organism>
<evidence type="ECO:0000256" key="1">
    <source>
        <dbReference type="ARBA" id="ARBA00038283"/>
    </source>
</evidence>
<evidence type="ECO:0000313" key="3">
    <source>
        <dbReference type="EMBL" id="HHS49436.1"/>
    </source>
</evidence>
<reference evidence="3" key="1">
    <citation type="journal article" date="2020" name="mSystems">
        <title>Genome- and Community-Level Interaction Insights into Carbon Utilization and Element Cycling Functions of Hydrothermarchaeota in Hydrothermal Sediment.</title>
        <authorList>
            <person name="Zhou Z."/>
            <person name="Liu Y."/>
            <person name="Xu W."/>
            <person name="Pan J."/>
            <person name="Luo Z.H."/>
            <person name="Li M."/>
        </authorList>
    </citation>
    <scope>NUCLEOTIDE SEQUENCE [LARGE SCALE GENOMIC DNA]</scope>
    <source>
        <strain evidence="3">SpSt-1135</strain>
    </source>
</reference>